<evidence type="ECO:0000256" key="3">
    <source>
        <dbReference type="ARBA" id="ARBA00023163"/>
    </source>
</evidence>
<dbReference type="Pfam" id="PF02909">
    <property type="entry name" value="TetR_C_1"/>
    <property type="match status" value="1"/>
</dbReference>
<reference evidence="5 6" key="1">
    <citation type="submission" date="2019-03" db="EMBL/GenBank/DDBJ databases">
        <title>Whole genome sequence of Arthrobacter sp JH1-1.</title>
        <authorList>
            <person name="Trinh H.N."/>
        </authorList>
    </citation>
    <scope>NUCLEOTIDE SEQUENCE [LARGE SCALE GENOMIC DNA]</scope>
    <source>
        <strain evidence="5 6">JH1-1</strain>
    </source>
</reference>
<dbReference type="Gene3D" id="1.10.357.10">
    <property type="entry name" value="Tetracycline Repressor, domain 2"/>
    <property type="match status" value="1"/>
</dbReference>
<gene>
    <name evidence="5" type="ORF">E1809_21615</name>
</gene>
<protein>
    <submittedName>
        <fullName evidence="5">TetR family transcriptional regulator</fullName>
    </submittedName>
</protein>
<organism evidence="5 6">
    <name type="scientific">Arthrobacter terricola</name>
    <dbReference type="NCBI Taxonomy" id="2547396"/>
    <lineage>
        <taxon>Bacteria</taxon>
        <taxon>Bacillati</taxon>
        <taxon>Actinomycetota</taxon>
        <taxon>Actinomycetes</taxon>
        <taxon>Micrococcales</taxon>
        <taxon>Micrococcaceae</taxon>
        <taxon>Arthrobacter</taxon>
    </lineage>
</organism>
<dbReference type="InterPro" id="IPR003012">
    <property type="entry name" value="Tet_transcr_reg_TetR"/>
</dbReference>
<keyword evidence="6" id="KW-1185">Reference proteome</keyword>
<dbReference type="RefSeq" id="WP_133206316.1">
    <property type="nucleotide sequence ID" value="NZ_SMRU01000033.1"/>
</dbReference>
<evidence type="ECO:0000256" key="2">
    <source>
        <dbReference type="ARBA" id="ARBA00023015"/>
    </source>
</evidence>
<keyword evidence="3" id="KW-0804">Transcription</keyword>
<dbReference type="InterPro" id="IPR004111">
    <property type="entry name" value="Repressor_TetR_C"/>
</dbReference>
<dbReference type="Proteomes" id="UP000295511">
    <property type="component" value="Unassembled WGS sequence"/>
</dbReference>
<dbReference type="EMBL" id="SMRU01000033">
    <property type="protein sequence ID" value="TDF91063.1"/>
    <property type="molecule type" value="Genomic_DNA"/>
</dbReference>
<evidence type="ECO:0000256" key="1">
    <source>
        <dbReference type="ARBA" id="ARBA00022491"/>
    </source>
</evidence>
<evidence type="ECO:0000259" key="4">
    <source>
        <dbReference type="Pfam" id="PF02909"/>
    </source>
</evidence>
<sequence length="206" mass="22280">MARPLKPLISLDAVVTTALELIDETGDFSLPKLAARIGVSQSSIYNHVSGREEILELVRGRITEGEPLPLPADANWEDVLRSEIRAYRENFARHPRTAPLLVMQTVRHAHVIALYERMASALEDAGFAGADVGSALAMIDSFALGAALDLAAPGNVWEVEPGNDSALGRAVDGVSELADRAETAFEFGLDVLIEGLRLRKDRAGRR</sequence>
<dbReference type="OrthoDB" id="3291296at2"/>
<feature type="domain" description="Tetracycline repressor TetR C-terminal" evidence="4">
    <location>
        <begin position="69"/>
        <end position="197"/>
    </location>
</feature>
<dbReference type="InterPro" id="IPR036271">
    <property type="entry name" value="Tet_transcr_reg_TetR-rel_C_sf"/>
</dbReference>
<dbReference type="SUPFAM" id="SSF46689">
    <property type="entry name" value="Homeodomain-like"/>
    <property type="match status" value="1"/>
</dbReference>
<evidence type="ECO:0000313" key="6">
    <source>
        <dbReference type="Proteomes" id="UP000295511"/>
    </source>
</evidence>
<keyword evidence="2" id="KW-0805">Transcription regulation</keyword>
<proteinExistence type="predicted"/>
<dbReference type="PRINTS" id="PR00400">
    <property type="entry name" value="TETREPRESSOR"/>
</dbReference>
<dbReference type="AlphaFoldDB" id="A0A4R5K7J0"/>
<name>A0A4R5K7J0_9MICC</name>
<dbReference type="SUPFAM" id="SSF48498">
    <property type="entry name" value="Tetracyclin repressor-like, C-terminal domain"/>
    <property type="match status" value="1"/>
</dbReference>
<dbReference type="GO" id="GO:0045892">
    <property type="term" value="P:negative regulation of DNA-templated transcription"/>
    <property type="evidence" value="ECO:0007669"/>
    <property type="project" value="InterPro"/>
</dbReference>
<comment type="caution">
    <text evidence="5">The sequence shown here is derived from an EMBL/GenBank/DDBJ whole genome shotgun (WGS) entry which is preliminary data.</text>
</comment>
<keyword evidence="1" id="KW-0678">Repressor</keyword>
<dbReference type="InterPro" id="IPR009057">
    <property type="entry name" value="Homeodomain-like_sf"/>
</dbReference>
<dbReference type="GO" id="GO:0046677">
    <property type="term" value="P:response to antibiotic"/>
    <property type="evidence" value="ECO:0007669"/>
    <property type="project" value="InterPro"/>
</dbReference>
<accession>A0A4R5K7J0</accession>
<evidence type="ECO:0000313" key="5">
    <source>
        <dbReference type="EMBL" id="TDF91063.1"/>
    </source>
</evidence>